<sequence length="72" mass="8171">MQKKLEFKGSSFFVCLYSMKIKSSLGNEVEDRTGVHQGKLTTDNFDFRRVLVCVACDDVHLACKCPVCHIGW</sequence>
<accession>A0A0Z8JK72</accession>
<dbReference type="Proteomes" id="UP000075193">
    <property type="component" value="Unassembled WGS sequence"/>
</dbReference>
<proteinExistence type="predicted"/>
<dbReference type="EMBL" id="FIIC01000005">
    <property type="protein sequence ID" value="CYV55328.1"/>
    <property type="molecule type" value="Genomic_DNA"/>
</dbReference>
<gene>
    <name evidence="1" type="ORF">ERS132441_00637</name>
</gene>
<dbReference type="AlphaFoldDB" id="A0A0Z8JK72"/>
<reference evidence="1 2" key="1">
    <citation type="submission" date="2016-02" db="EMBL/GenBank/DDBJ databases">
        <authorList>
            <consortium name="Pathogen Informatics"/>
        </authorList>
    </citation>
    <scope>NUCLEOTIDE SEQUENCE [LARGE SCALE GENOMIC DNA]</scope>
    <source>
        <strain evidence="1 2">LSS79</strain>
    </source>
</reference>
<protein>
    <submittedName>
        <fullName evidence="1">Uncharacterized protein</fullName>
    </submittedName>
</protein>
<evidence type="ECO:0000313" key="1">
    <source>
        <dbReference type="EMBL" id="CYV55328.1"/>
    </source>
</evidence>
<name>A0A0Z8JK72_STRSU</name>
<organism evidence="1 2">
    <name type="scientific">Streptococcus suis</name>
    <dbReference type="NCBI Taxonomy" id="1307"/>
    <lineage>
        <taxon>Bacteria</taxon>
        <taxon>Bacillati</taxon>
        <taxon>Bacillota</taxon>
        <taxon>Bacilli</taxon>
        <taxon>Lactobacillales</taxon>
        <taxon>Streptococcaceae</taxon>
        <taxon>Streptococcus</taxon>
    </lineage>
</organism>
<evidence type="ECO:0000313" key="2">
    <source>
        <dbReference type="Proteomes" id="UP000075193"/>
    </source>
</evidence>